<dbReference type="EMBL" id="CP015520">
    <property type="protein sequence ID" value="ANF23302.1"/>
    <property type="molecule type" value="Genomic_DNA"/>
</dbReference>
<proteinExistence type="predicted"/>
<gene>
    <name evidence="2" type="ORF">A7C91_09060</name>
</gene>
<keyword evidence="3" id="KW-1185">Reference proteome</keyword>
<protein>
    <submittedName>
        <fullName evidence="2">Uncharacterized protein</fullName>
    </submittedName>
</protein>
<name>A0A172WIJ7_9EURY</name>
<dbReference type="KEGG" id="tpie:A7C91_09060"/>
<keyword evidence="1" id="KW-0472">Membrane</keyword>
<accession>A0A172WIJ7</accession>
<dbReference type="Proteomes" id="UP000076969">
    <property type="component" value="Chromosome"/>
</dbReference>
<reference evidence="3" key="1">
    <citation type="journal article" date="2016" name="Syst. Appl. Microbiol.">
        <title>Thermococcus piezophilus sp. nov., a novel hyperthermophilic and piezophilic archaeon with a broad pressure range for growth, isolated from a deepest hydrothermal vent at the Mid-Cayman Rise.</title>
        <authorList>
            <person name="Dalmasso C."/>
            <person name="Oger P."/>
            <person name="Selva G."/>
            <person name="Courtine D."/>
            <person name="L'Haridon S."/>
            <person name="Garlaschelli A."/>
            <person name="Roussel E."/>
            <person name="Miyazaki J."/>
            <person name="Reveillaud J."/>
            <person name="Jebbar M."/>
            <person name="Takai K."/>
            <person name="Maignien L."/>
            <person name="Alain K."/>
        </authorList>
    </citation>
    <scope>NUCLEOTIDE SEQUENCE [LARGE SCALE GENOMIC DNA]</scope>
    <source>
        <strain evidence="3">CDGS</strain>
    </source>
</reference>
<feature type="transmembrane region" description="Helical" evidence="1">
    <location>
        <begin position="12"/>
        <end position="31"/>
    </location>
</feature>
<evidence type="ECO:0000256" key="1">
    <source>
        <dbReference type="SAM" id="Phobius"/>
    </source>
</evidence>
<sequence>MEKSELIADNIWIVFQLLFFYAFALLFGALINNYRVKVFKEVPKGGENESALMLPLAHT</sequence>
<evidence type="ECO:0000313" key="2">
    <source>
        <dbReference type="EMBL" id="ANF23302.1"/>
    </source>
</evidence>
<dbReference type="AlphaFoldDB" id="A0A172WIJ7"/>
<organism evidence="2 3">
    <name type="scientific">Thermococcus piezophilus</name>
    <dbReference type="NCBI Taxonomy" id="1712654"/>
    <lineage>
        <taxon>Archaea</taxon>
        <taxon>Methanobacteriati</taxon>
        <taxon>Methanobacteriota</taxon>
        <taxon>Thermococci</taxon>
        <taxon>Thermococcales</taxon>
        <taxon>Thermococcaceae</taxon>
        <taxon>Thermococcus</taxon>
    </lineage>
</organism>
<evidence type="ECO:0000313" key="3">
    <source>
        <dbReference type="Proteomes" id="UP000076969"/>
    </source>
</evidence>
<keyword evidence="1" id="KW-1133">Transmembrane helix</keyword>
<keyword evidence="1" id="KW-0812">Transmembrane</keyword>